<dbReference type="Proteomes" id="UP000531216">
    <property type="component" value="Unassembled WGS sequence"/>
</dbReference>
<evidence type="ECO:0000313" key="1">
    <source>
        <dbReference type="EMBL" id="MBB3937214.1"/>
    </source>
</evidence>
<reference evidence="1 2" key="1">
    <citation type="submission" date="2020-08" db="EMBL/GenBank/DDBJ databases">
        <title>Genomic Encyclopedia of Type Strains, Phase IV (KMG-IV): sequencing the most valuable type-strain genomes for metagenomic binning, comparative biology and taxonomic classification.</title>
        <authorList>
            <person name="Goeker M."/>
        </authorList>
    </citation>
    <scope>NUCLEOTIDE SEQUENCE [LARGE SCALE GENOMIC DNA]</scope>
    <source>
        <strain evidence="1 2">DSM 25024</strain>
    </source>
</reference>
<accession>A0A7W6FVF3</accession>
<proteinExistence type="predicted"/>
<comment type="caution">
    <text evidence="1">The sequence shown here is derived from an EMBL/GenBank/DDBJ whole genome shotgun (WGS) entry which is preliminary data.</text>
</comment>
<dbReference type="AlphaFoldDB" id="A0A7W6FVF3"/>
<dbReference type="RefSeq" id="WP_090965278.1">
    <property type="nucleotide sequence ID" value="NZ_FOOA01000017.1"/>
</dbReference>
<sequence>MIAGLPESTASVAAATIRNRDGPRWSAVAGTFPTSDNAIYVERPILDLGILSSRFALREERDRNGVPTPSRIVVAYVHADGSDRLWDVFGHAVWPHALRIDDWGWRGGRHWRHDVEAVNRILRQALEEIAQGPAEAMRLRLEARRCDDALLLPGRNFQLDEGGHLSERFRAFMEGRSTLEEVERGIRSERFSFERLSKFYIRTGGTRKRFAVDRRNLVFAKANVGQDGGLVHLDADGKPDAPSLRHVLEGRYRFGTPLIDAGFQHDVQKADNQKLQRERFDCALKGEHFVSGDHANVFSSDVVTG</sequence>
<evidence type="ECO:0000313" key="2">
    <source>
        <dbReference type="Proteomes" id="UP000531216"/>
    </source>
</evidence>
<keyword evidence="2" id="KW-1185">Reference proteome</keyword>
<gene>
    <name evidence="1" type="ORF">GGR05_003379</name>
</gene>
<dbReference type="OrthoDB" id="8478479at2"/>
<protein>
    <submittedName>
        <fullName evidence="1">Uncharacterized protein</fullName>
    </submittedName>
</protein>
<organism evidence="1 2">
    <name type="scientific">Aureimonas phyllosphaerae</name>
    <dbReference type="NCBI Taxonomy" id="1166078"/>
    <lineage>
        <taxon>Bacteria</taxon>
        <taxon>Pseudomonadati</taxon>
        <taxon>Pseudomonadota</taxon>
        <taxon>Alphaproteobacteria</taxon>
        <taxon>Hyphomicrobiales</taxon>
        <taxon>Aurantimonadaceae</taxon>
        <taxon>Aureimonas</taxon>
    </lineage>
</organism>
<name>A0A7W6FVF3_9HYPH</name>
<dbReference type="EMBL" id="JACIDO010000007">
    <property type="protein sequence ID" value="MBB3937214.1"/>
    <property type="molecule type" value="Genomic_DNA"/>
</dbReference>